<evidence type="ECO:0000256" key="4">
    <source>
        <dbReference type="ARBA" id="ARBA00022807"/>
    </source>
</evidence>
<sequence>MVKSSVNRSWFSAAMADEMVDQMTRLKLKLLEREQYMLEEMRRPYTWAGTRRQHHHDAFHPPAPPVSPGPVYPSPLQAWTGPPPPPPPPRIIQQPFPQQPATIIQQLPQQQPLIAQITPPQIAGRGARTHARERGRGGIVRWTGCDAALGVAKPGAADLASPSTQESRSPWWLVMYGWIVDGLSSLFVPFTSGNSHGHGYGNGNGRPPPRATVTAATGQQDCSVRPAKRSYESVHSPDGISEHLEIKRPRRDVIVRVFKKTFAGITGLLRLRQHKPCHSEKGKGKRKTQVGHVAVMGIDELNSNSLNKWMVSGDVKMEKPAEIGLPSKEKAFPNFYQSAQPLMRKPDGPNLYMGNQDRQRERQHRMSLQLLPSRAGMGLSEMDPPARTHKPSLTVEEALKESDREHYRKLVEMVSEKYSKNKPLPFGRVKPQTTTFPLDGHKPFSRTVELSKPVPIRVNPTVSVWRGSTLVSHTKDRKVDVTCGTLVSDARDKTLGERSSKKTVPVDVDLSVEVETRLNLKDREAFAVYLPSTQTWSELLPDTGKRCDEEFPRLTKEMQQEVSAALAQRDPNLVLSSAFKLRITQRDLATLQEGSWLNDEVINFYLNLVMARSEQTLGGRKVYCFSTFFFPKLLAGGHHAVHRWTKAVDLFLYDVVLVPLHLGVHWSLAAVEFRSKSVRSYDSMGQRHDDICNLIMMYLKEEYRIKKGKDLETLKWTVTSTRSAEVPQQRNGSDCGVFVCKYADCIARAQPFSFRQCHMTYFRKAMIWEILKQRLLQ</sequence>
<dbReference type="Gene3D" id="3.40.395.10">
    <property type="entry name" value="Adenoviral Proteinase, Chain A"/>
    <property type="match status" value="1"/>
</dbReference>
<dbReference type="PANTHER" id="PTHR12606:SF11">
    <property type="entry name" value="SENTRIN-SPECIFIC PROTEASE 2"/>
    <property type="match status" value="1"/>
</dbReference>
<evidence type="ECO:0000313" key="6">
    <source>
        <dbReference type="EMBL" id="KAK1798741.1"/>
    </source>
</evidence>
<dbReference type="InterPro" id="IPR038765">
    <property type="entry name" value="Papain-like_cys_pep_sf"/>
</dbReference>
<name>A0AAD8ZGL1_9TELE</name>
<dbReference type="Proteomes" id="UP001239994">
    <property type="component" value="Unassembled WGS sequence"/>
</dbReference>
<keyword evidence="2" id="KW-0645">Protease</keyword>
<reference evidence="6" key="1">
    <citation type="submission" date="2023-03" db="EMBL/GenBank/DDBJ databases">
        <title>Electrophorus voltai genome.</title>
        <authorList>
            <person name="Bian C."/>
        </authorList>
    </citation>
    <scope>NUCLEOTIDE SEQUENCE</scope>
    <source>
        <strain evidence="6">CB-2022</strain>
        <tissue evidence="6">Muscle</tissue>
    </source>
</reference>
<evidence type="ECO:0000256" key="3">
    <source>
        <dbReference type="ARBA" id="ARBA00022801"/>
    </source>
</evidence>
<dbReference type="GO" id="GO:0060255">
    <property type="term" value="P:regulation of macromolecule metabolic process"/>
    <property type="evidence" value="ECO:0007669"/>
    <property type="project" value="UniProtKB-ARBA"/>
</dbReference>
<evidence type="ECO:0000256" key="2">
    <source>
        <dbReference type="ARBA" id="ARBA00022670"/>
    </source>
</evidence>
<proteinExistence type="inferred from homology"/>
<dbReference type="FunFam" id="3.40.395.10:FF:000001">
    <property type="entry name" value="Sentrin-specific protease 1"/>
    <property type="match status" value="1"/>
</dbReference>
<dbReference type="EMBL" id="JAROKS010000012">
    <property type="protein sequence ID" value="KAK1798741.1"/>
    <property type="molecule type" value="Genomic_DNA"/>
</dbReference>
<dbReference type="PANTHER" id="PTHR12606">
    <property type="entry name" value="SENTRIN/SUMO-SPECIFIC PROTEASE"/>
    <property type="match status" value="1"/>
</dbReference>
<keyword evidence="7" id="KW-1185">Reference proteome</keyword>
<comment type="similarity">
    <text evidence="1">Belongs to the peptidase C48 family.</text>
</comment>
<dbReference type="Pfam" id="PF02902">
    <property type="entry name" value="Peptidase_C48"/>
    <property type="match status" value="1"/>
</dbReference>
<keyword evidence="4" id="KW-0788">Thiol protease</keyword>
<organism evidence="6 7">
    <name type="scientific">Electrophorus voltai</name>
    <dbReference type="NCBI Taxonomy" id="2609070"/>
    <lineage>
        <taxon>Eukaryota</taxon>
        <taxon>Metazoa</taxon>
        <taxon>Chordata</taxon>
        <taxon>Craniata</taxon>
        <taxon>Vertebrata</taxon>
        <taxon>Euteleostomi</taxon>
        <taxon>Actinopterygii</taxon>
        <taxon>Neopterygii</taxon>
        <taxon>Teleostei</taxon>
        <taxon>Ostariophysi</taxon>
        <taxon>Gymnotiformes</taxon>
        <taxon>Gymnotoidei</taxon>
        <taxon>Gymnotidae</taxon>
        <taxon>Electrophorus</taxon>
    </lineage>
</organism>
<evidence type="ECO:0000256" key="1">
    <source>
        <dbReference type="ARBA" id="ARBA00005234"/>
    </source>
</evidence>
<dbReference type="AlphaFoldDB" id="A0AAD8ZGL1"/>
<dbReference type="GO" id="GO:0080090">
    <property type="term" value="P:regulation of primary metabolic process"/>
    <property type="evidence" value="ECO:0007669"/>
    <property type="project" value="UniProtKB-ARBA"/>
</dbReference>
<keyword evidence="3" id="KW-0378">Hydrolase</keyword>
<evidence type="ECO:0000259" key="5">
    <source>
        <dbReference type="PROSITE" id="PS50600"/>
    </source>
</evidence>
<gene>
    <name evidence="6" type="ORF">P4O66_007040</name>
</gene>
<dbReference type="InterPro" id="IPR003653">
    <property type="entry name" value="Peptidase_C48_C"/>
</dbReference>
<dbReference type="GO" id="GO:0016926">
    <property type="term" value="P:protein desumoylation"/>
    <property type="evidence" value="ECO:0007669"/>
    <property type="project" value="TreeGrafter"/>
</dbReference>
<dbReference type="PROSITE" id="PS50600">
    <property type="entry name" value="ULP_PROTEASE"/>
    <property type="match status" value="1"/>
</dbReference>
<dbReference type="GO" id="GO:0016929">
    <property type="term" value="F:deSUMOylase activity"/>
    <property type="evidence" value="ECO:0007669"/>
    <property type="project" value="TreeGrafter"/>
</dbReference>
<accession>A0AAD8ZGL1</accession>
<protein>
    <recommendedName>
        <fullName evidence="5">Ubiquitin-like protease family profile domain-containing protein</fullName>
    </recommendedName>
</protein>
<dbReference type="GO" id="GO:0005634">
    <property type="term" value="C:nucleus"/>
    <property type="evidence" value="ECO:0007669"/>
    <property type="project" value="TreeGrafter"/>
</dbReference>
<evidence type="ECO:0000313" key="7">
    <source>
        <dbReference type="Proteomes" id="UP001239994"/>
    </source>
</evidence>
<feature type="domain" description="Ubiquitin-like protease family profile" evidence="5">
    <location>
        <begin position="581"/>
        <end position="746"/>
    </location>
</feature>
<dbReference type="GO" id="GO:0006508">
    <property type="term" value="P:proteolysis"/>
    <property type="evidence" value="ECO:0007669"/>
    <property type="project" value="UniProtKB-KW"/>
</dbReference>
<dbReference type="SUPFAM" id="SSF54001">
    <property type="entry name" value="Cysteine proteinases"/>
    <property type="match status" value="1"/>
</dbReference>
<comment type="caution">
    <text evidence="6">The sequence shown here is derived from an EMBL/GenBank/DDBJ whole genome shotgun (WGS) entry which is preliminary data.</text>
</comment>